<dbReference type="Gene3D" id="3.30.1460.50">
    <property type="match status" value="1"/>
</dbReference>
<dbReference type="Proteomes" id="UP000699462">
    <property type="component" value="Unassembled WGS sequence"/>
</dbReference>
<evidence type="ECO:0000256" key="3">
    <source>
        <dbReference type="ARBA" id="ARBA00017573"/>
    </source>
</evidence>
<dbReference type="PANTHER" id="PTHR12866">
    <property type="entry name" value="UBIQUITIN-LIKE-CONJUGATING ENZYME ATG3"/>
    <property type="match status" value="1"/>
</dbReference>
<dbReference type="EMBL" id="JTDF01001673">
    <property type="protein sequence ID" value="KAF8569691.1"/>
    <property type="molecule type" value="Genomic_DNA"/>
</dbReference>
<sequence length="476" mass="53860">MDSIRQAVARTALGLAEYVVPVLRTSKFKETGVITPEEFIAAGDFLVHHCPTWQWATGDKPPRNYLPPEKQYLLTRNVPCYKRVSQVDNHNEDLEKLVEDDDIEGGWVDTHHYATNYADEADKPTEMLMSANDSRLNVGSLIHSSNVAGDENDDDKEEDEEAEDMEAFVQRGMLDEIDPDTVTVHAPIPKDRGFVNPNAGPHDGILRTRTYDLYITYDKYYQTPRLWLYGYNEHRKPLTEDEMYEDFSQDHAKKTVTMEQHPHLSGPPMPSIHPCKQAEVMRKLIEAVADGGAELALLYWASLLTACFVPGIQNRMFSANQRIPIDPTHCVPITTARKMSSSQTTVQKARKSTAVADSVAGSNSNGSVDSRELDRLKFLNPGKAMKELQFNWPEGNLTRNYRKQLASRHSQRDRESSPPLYDSRGRLLGSLADTCDCLRESCPGCHLPCRRCHSTCCGPVCRIYRTFCFQEAKLFI</sequence>
<dbReference type="GO" id="GO:0019776">
    <property type="term" value="F:Atg8-family ligase activity"/>
    <property type="evidence" value="ECO:0007669"/>
    <property type="project" value="TreeGrafter"/>
</dbReference>
<dbReference type="Pfam" id="PF14949">
    <property type="entry name" value="ARF7EP_C"/>
    <property type="match status" value="1"/>
</dbReference>
<dbReference type="GO" id="GO:0000045">
    <property type="term" value="P:autophagosome assembly"/>
    <property type="evidence" value="ECO:0007669"/>
    <property type="project" value="TreeGrafter"/>
</dbReference>
<feature type="region of interest" description="Disordered" evidence="10">
    <location>
        <begin position="143"/>
        <end position="162"/>
    </location>
</feature>
<evidence type="ECO:0000259" key="11">
    <source>
        <dbReference type="Pfam" id="PF14949"/>
    </source>
</evidence>
<evidence type="ECO:0000256" key="9">
    <source>
        <dbReference type="ARBA" id="ARBA00034553"/>
    </source>
</evidence>
<keyword evidence="6" id="KW-0833">Ubl conjugation pathway</keyword>
<reference evidence="12 13" key="1">
    <citation type="submission" date="2019-07" db="EMBL/GenBank/DDBJ databases">
        <title>Annotation for the trematode Paragonimus westermani.</title>
        <authorList>
            <person name="Choi Y.-J."/>
        </authorList>
    </citation>
    <scope>NUCLEOTIDE SEQUENCE [LARGE SCALE GENOMIC DNA]</scope>
    <source>
        <strain evidence="12">180907_Pwestermani</strain>
    </source>
</reference>
<keyword evidence="13" id="KW-1185">Reference proteome</keyword>
<dbReference type="AlphaFoldDB" id="A0A8T0DSR7"/>
<dbReference type="GO" id="GO:0061723">
    <property type="term" value="P:glycophagy"/>
    <property type="evidence" value="ECO:0007669"/>
    <property type="project" value="TreeGrafter"/>
</dbReference>
<accession>A0A8T0DSR7</accession>
<keyword evidence="7" id="KW-0653">Protein transport</keyword>
<evidence type="ECO:0000256" key="5">
    <source>
        <dbReference type="ARBA" id="ARBA00022490"/>
    </source>
</evidence>
<dbReference type="PANTHER" id="PTHR12866:SF2">
    <property type="entry name" value="UBIQUITIN-LIKE-CONJUGATING ENZYME ATG3"/>
    <property type="match status" value="1"/>
</dbReference>
<dbReference type="GO" id="GO:0005829">
    <property type="term" value="C:cytosol"/>
    <property type="evidence" value="ECO:0007669"/>
    <property type="project" value="TreeGrafter"/>
</dbReference>
<evidence type="ECO:0000313" key="13">
    <source>
        <dbReference type="Proteomes" id="UP000699462"/>
    </source>
</evidence>
<dbReference type="GO" id="GO:0015031">
    <property type="term" value="P:protein transport"/>
    <property type="evidence" value="ECO:0007669"/>
    <property type="project" value="UniProtKB-KW"/>
</dbReference>
<proteinExistence type="inferred from homology"/>
<evidence type="ECO:0000256" key="2">
    <source>
        <dbReference type="ARBA" id="ARBA00007683"/>
    </source>
</evidence>
<dbReference type="OrthoDB" id="1584384at2759"/>
<name>A0A8T0DSR7_9TREM</name>
<dbReference type="InterPro" id="IPR007135">
    <property type="entry name" value="Atg3/Atg10"/>
</dbReference>
<evidence type="ECO:0000256" key="1">
    <source>
        <dbReference type="ARBA" id="ARBA00004496"/>
    </source>
</evidence>
<keyword evidence="5" id="KW-0963">Cytoplasm</keyword>
<comment type="subcellular location">
    <subcellularLocation>
        <location evidence="1">Cytoplasm</location>
    </subcellularLocation>
</comment>
<gene>
    <name evidence="12" type="ORF">P879_06681</name>
</gene>
<keyword evidence="4" id="KW-0813">Transport</keyword>
<organism evidence="12 13">
    <name type="scientific">Paragonimus westermani</name>
    <dbReference type="NCBI Taxonomy" id="34504"/>
    <lineage>
        <taxon>Eukaryota</taxon>
        <taxon>Metazoa</taxon>
        <taxon>Spiralia</taxon>
        <taxon>Lophotrochozoa</taxon>
        <taxon>Platyhelminthes</taxon>
        <taxon>Trematoda</taxon>
        <taxon>Digenea</taxon>
        <taxon>Plagiorchiida</taxon>
        <taxon>Troglotremata</taxon>
        <taxon>Troglotrematidae</taxon>
        <taxon>Paragonimus</taxon>
    </lineage>
</organism>
<dbReference type="GO" id="GO:0000407">
    <property type="term" value="C:phagophore assembly site"/>
    <property type="evidence" value="ECO:0007669"/>
    <property type="project" value="TreeGrafter"/>
</dbReference>
<comment type="caution">
    <text evidence="12">The sequence shown here is derived from an EMBL/GenBank/DDBJ whole genome shotgun (WGS) entry which is preliminary data.</text>
</comment>
<evidence type="ECO:0000256" key="7">
    <source>
        <dbReference type="ARBA" id="ARBA00022927"/>
    </source>
</evidence>
<protein>
    <recommendedName>
        <fullName evidence="3">Ubiquitin-like-conjugating enzyme ATG3</fullName>
    </recommendedName>
    <alternativeName>
        <fullName evidence="9">Autophagy-related protein 3</fullName>
    </alternativeName>
</protein>
<comment type="similarity">
    <text evidence="2">Belongs to the ATG3 family.</text>
</comment>
<keyword evidence="8" id="KW-0072">Autophagy</keyword>
<feature type="compositionally biased region" description="Acidic residues" evidence="10">
    <location>
        <begin position="150"/>
        <end position="162"/>
    </location>
</feature>
<dbReference type="GO" id="GO:0000422">
    <property type="term" value="P:autophagy of mitochondrion"/>
    <property type="evidence" value="ECO:0007669"/>
    <property type="project" value="TreeGrafter"/>
</dbReference>
<evidence type="ECO:0000256" key="8">
    <source>
        <dbReference type="ARBA" id="ARBA00023006"/>
    </source>
</evidence>
<dbReference type="GO" id="GO:0044804">
    <property type="term" value="P:nucleophagy"/>
    <property type="evidence" value="ECO:0007669"/>
    <property type="project" value="TreeGrafter"/>
</dbReference>
<evidence type="ECO:0000256" key="10">
    <source>
        <dbReference type="SAM" id="MobiDB-lite"/>
    </source>
</evidence>
<dbReference type="InterPro" id="IPR029264">
    <property type="entry name" value="ARF7EP_C"/>
</dbReference>
<evidence type="ECO:0000256" key="4">
    <source>
        <dbReference type="ARBA" id="ARBA00022448"/>
    </source>
</evidence>
<dbReference type="Pfam" id="PF03987">
    <property type="entry name" value="Autophagy_act_C"/>
    <property type="match status" value="1"/>
</dbReference>
<feature type="domain" description="ARF7 effector protein C-terminal" evidence="11">
    <location>
        <begin position="371"/>
        <end position="471"/>
    </location>
</feature>
<evidence type="ECO:0000256" key="6">
    <source>
        <dbReference type="ARBA" id="ARBA00022786"/>
    </source>
</evidence>
<evidence type="ECO:0000313" key="12">
    <source>
        <dbReference type="EMBL" id="KAF8569691.1"/>
    </source>
</evidence>